<comment type="caution">
    <text evidence="3">The sequence shown here is derived from an EMBL/GenBank/DDBJ whole genome shotgun (WGS) entry which is preliminary data.</text>
</comment>
<evidence type="ECO:0000256" key="1">
    <source>
        <dbReference type="SAM" id="MobiDB-lite"/>
    </source>
</evidence>
<feature type="transmembrane region" description="Helical" evidence="2">
    <location>
        <begin position="270"/>
        <end position="289"/>
    </location>
</feature>
<organism evidence="3 4">
    <name type="scientific">Aphanomyces invadans</name>
    <dbReference type="NCBI Taxonomy" id="157072"/>
    <lineage>
        <taxon>Eukaryota</taxon>
        <taxon>Sar</taxon>
        <taxon>Stramenopiles</taxon>
        <taxon>Oomycota</taxon>
        <taxon>Saprolegniomycetes</taxon>
        <taxon>Saprolegniales</taxon>
        <taxon>Verrucalvaceae</taxon>
        <taxon>Aphanomyces</taxon>
    </lineage>
</organism>
<keyword evidence="2" id="KW-1133">Transmembrane helix</keyword>
<feature type="transmembrane region" description="Helical" evidence="2">
    <location>
        <begin position="156"/>
        <end position="176"/>
    </location>
</feature>
<feature type="transmembrane region" description="Helical" evidence="2">
    <location>
        <begin position="309"/>
        <end position="326"/>
    </location>
</feature>
<dbReference type="AlphaFoldDB" id="A0A418AQI4"/>
<feature type="transmembrane region" description="Helical" evidence="2">
    <location>
        <begin position="43"/>
        <end position="69"/>
    </location>
</feature>
<protein>
    <submittedName>
        <fullName evidence="3">Uncharacterized protein</fullName>
    </submittedName>
</protein>
<evidence type="ECO:0000313" key="4">
    <source>
        <dbReference type="Proteomes" id="UP000285060"/>
    </source>
</evidence>
<feature type="transmembrane region" description="Helical" evidence="2">
    <location>
        <begin position="81"/>
        <end position="102"/>
    </location>
</feature>
<feature type="transmembrane region" description="Helical" evidence="2">
    <location>
        <begin position="224"/>
        <end position="249"/>
    </location>
</feature>
<evidence type="ECO:0000256" key="2">
    <source>
        <dbReference type="SAM" id="Phobius"/>
    </source>
</evidence>
<dbReference type="VEuPathDB" id="FungiDB:H310_08151"/>
<sequence>MATADRVDWQKWKQNGSTWTSNKTMISSLTRMRHYENQNTHPAMLFADCMVLCLSVSMTLTACATVFRWATVRKSPNHGTLFMMFLCLGLWSMAKLVLVLLVDTYSDMWIGRQSIMYATMVSELFFNATSLWCMFATYEFQRWVWRRRQHARFVLLRYHIVVLAVCVAHAVSLVVVDVQNPPKYKDGWRRQNTTADGLRWTENGTKVPQRTPWKPPPTLDLMEYSFWAVYSIRWAAVLYIVVVGAVFSFRTERRHTQNQTHARRWKTSRVFVLVLLVLNTPYLVFEPLFDFDVLDKTTLLLMFSLSKTASYLSGVGMVNLLGLYLIDFDTLYTVKDAPVPRIPPGFVVCQLAHRRGLTKAAHVTQSDGAIPPMNELPLLEVGMVFGGSKEALHYVQDYAFQTNKQVKVMSKSGGGHKRLICSWTPCSFFVQMYQQKKPVDESKGRQWYISSCDLNHAVDCMSVAKPTCRQLTQMQALQTVVHSNSKISANAIISAMPSLNLKRLQRTVYRAKREILTRTPESSTFDPDGYTAAGLVPKQQLAPSAQAIGPASVPSPQLPKKRKESDKDLVEIERARLELKRRKEARLEREAQVHHRILVAKAEEAELALKVARAKARQELLNAGNSHDEADQILM</sequence>
<feature type="region of interest" description="Disordered" evidence="1">
    <location>
        <begin position="544"/>
        <end position="567"/>
    </location>
</feature>
<feature type="transmembrane region" description="Helical" evidence="2">
    <location>
        <begin position="114"/>
        <end position="135"/>
    </location>
</feature>
<accession>A0A418AQI4</accession>
<keyword evidence="2" id="KW-0472">Membrane</keyword>
<dbReference type="EMBL" id="QUSY01000790">
    <property type="protein sequence ID" value="RHY27349.1"/>
    <property type="molecule type" value="Genomic_DNA"/>
</dbReference>
<proteinExistence type="predicted"/>
<evidence type="ECO:0000313" key="3">
    <source>
        <dbReference type="EMBL" id="RHY27349.1"/>
    </source>
</evidence>
<dbReference type="Proteomes" id="UP000285060">
    <property type="component" value="Unassembled WGS sequence"/>
</dbReference>
<name>A0A418AQI4_9STRA</name>
<keyword evidence="4" id="KW-1185">Reference proteome</keyword>
<dbReference type="VEuPathDB" id="FungiDB:H310_08152"/>
<gene>
    <name evidence="3" type="ORF">DYB32_008076</name>
</gene>
<reference evidence="3 4" key="1">
    <citation type="submission" date="2018-08" db="EMBL/GenBank/DDBJ databases">
        <title>Aphanomyces genome sequencing and annotation.</title>
        <authorList>
            <person name="Minardi D."/>
            <person name="Oidtmann B."/>
            <person name="Van Der Giezen M."/>
            <person name="Studholme D.J."/>
        </authorList>
    </citation>
    <scope>NUCLEOTIDE SEQUENCE [LARGE SCALE GENOMIC DNA]</scope>
    <source>
        <strain evidence="3 4">NJM0002</strain>
    </source>
</reference>
<keyword evidence="2" id="KW-0812">Transmembrane</keyword>